<proteinExistence type="inferred from homology"/>
<sequence length="1160" mass="126055">MTSMSTLHQAGGLALQQQRQCPLSGLRPGKRLAALRPSGQRALVQIKAVAAPEKTTTTPEAFRAWDSPSVKQVAKRTDLKKIMILGAGPIVIGQACEFDYSGTQACKALKAEGYQVILLNSNPATIMTDPGTADRTYVGPMTPDLVEQILDKERPDAILPTMGGQTALNLAKELSESGILKKYNVELIGAKLESINKAEDRDLFAKAMEKLNLKMSQSCIATTLDECMKAAEEIGSMPLIIRPAFTLGGTGGGIAYNMDEFVEICKSGLTASMTSQVQVEQSLLGWKEFELEVMRDLADNVVIICSIENVDPMGVHTGDSITVAPVQTLTDKEYQRLRDASVAIIREMGVECGGSNVQMAINPADGAMCIIEMNPRVSRSSALASKATGFPIAKIAAKLACGTTLDMIPNDITLKTPASFEPSIDYVVTKIPRFAFEKFPGAQPVLTTQMKSVGEAMAIGRTFQESFQKAMRSLETGLDGWSLPRNHKRLPHDKLIYNMRVPNPERMVAIKQALEDGETLDDIHEYTKIDPWFLAQLGELHETEMWMRGKKLEELSAVDLLQLKKRGFSDAQIAMAVGSDMMTVRKTRQGLGVDVSMKRVDTCAAEFEAGTPYMYSSYDGECECESDSNPKVLILGGGPNRIGQGIEFDYCCCHASFSLRDAGYETIMMNSNPETVSTDYDTSSRLYFEPLTVEDVLNVVEKERPEGIIVQFGGQTPLKLAAALQKALEDNPLPASSGNGNVRIWGTSPDSIDEAEDRDRWMALLTKLDIRQPAGGVATNEAEAMEIANKLGYPAMVRPSYVLGGRAMEIVYSDADIHRYVNTAVEVDPERPVLVDKYLDRADELDVDALADVDGNVVICGIMQHIEQAGVHSGDSACSIPPQTISEECLAVIRDWTPKLAKALKVVGLINIQYAVQDNQVYIIEANPRASRTVPFVAKAIGHPLASYASLLMSGKKLADLGFTEEPVLNHVAVKEAVLPFDKFAGADTLLGPEMRSTGEVMGIDVTFGKAYAKAAIAAGQRLPQSGNVFITMMDKYKEAAVPIAKDLQALGFGLMATYHTAAFLRKEGIKDVQSVLKVQEGRPNAGDLLKNGDIQMMIITTAGDESDVRDGKELRRAALAHKVPIITTIAAARATVEALKDMSKGSLELVPLQDYFPKP</sequence>
<dbReference type="FunFam" id="1.10.1030.10:FF:000002">
    <property type="entry name" value="Carbamoyl-phosphate synthase large chain"/>
    <property type="match status" value="1"/>
</dbReference>
<dbReference type="InterPro" id="IPR011607">
    <property type="entry name" value="MGS-like_dom"/>
</dbReference>
<dbReference type="SUPFAM" id="SSF52440">
    <property type="entry name" value="PreATP-grasp domain"/>
    <property type="match status" value="2"/>
</dbReference>
<keyword evidence="5" id="KW-0055">Arginine biosynthesis</keyword>
<dbReference type="Gene3D" id="3.30.1490.20">
    <property type="entry name" value="ATP-grasp fold, A domain"/>
    <property type="match status" value="1"/>
</dbReference>
<accession>A0A9D4YTS2</accession>
<dbReference type="InterPro" id="IPR016185">
    <property type="entry name" value="PreATP-grasp_dom_sf"/>
</dbReference>
<dbReference type="NCBIfam" id="NF009455">
    <property type="entry name" value="PRK12815.1"/>
    <property type="match status" value="1"/>
</dbReference>
<dbReference type="InterPro" id="IPR006275">
    <property type="entry name" value="CPSase_lsu"/>
</dbReference>
<dbReference type="InterPro" id="IPR005480">
    <property type="entry name" value="CPSase_lsu_oligo"/>
</dbReference>
<dbReference type="PROSITE" id="PS00867">
    <property type="entry name" value="CPSASE_2"/>
    <property type="match status" value="2"/>
</dbReference>
<dbReference type="AlphaFoldDB" id="A0A9D4YTS2"/>
<dbReference type="EC" id="6.3.5.5" evidence="4"/>
<dbReference type="InterPro" id="IPR005479">
    <property type="entry name" value="CPAse_ATP-bd"/>
</dbReference>
<feature type="domain" description="ATP-grasp" evidence="22">
    <location>
        <begin position="762"/>
        <end position="954"/>
    </location>
</feature>
<dbReference type="InterPro" id="IPR011761">
    <property type="entry name" value="ATP-grasp"/>
</dbReference>
<comment type="pathway">
    <text evidence="2">Amino-acid biosynthesis; L-arginine biosynthesis; carbamoyl phosphate from bicarbonate: step 1/1.</text>
</comment>
<dbReference type="SUPFAM" id="SSF52335">
    <property type="entry name" value="Methylglyoxal synthase-like"/>
    <property type="match status" value="1"/>
</dbReference>
<dbReference type="SUPFAM" id="SSF56059">
    <property type="entry name" value="Glutathione synthetase ATP-binding domain-like"/>
    <property type="match status" value="2"/>
</dbReference>
<feature type="domain" description="MGS-like" evidence="23">
    <location>
        <begin position="1021"/>
        <end position="1160"/>
    </location>
</feature>
<reference evidence="24" key="1">
    <citation type="journal article" date="2019" name="Plant J.">
        <title>Chlorella vulgaris genome assembly and annotation reveals the molecular basis for metabolic acclimation to high light conditions.</title>
        <authorList>
            <person name="Cecchin M."/>
            <person name="Marcolungo L."/>
            <person name="Rossato M."/>
            <person name="Girolomoni L."/>
            <person name="Cosentino E."/>
            <person name="Cuine S."/>
            <person name="Li-Beisson Y."/>
            <person name="Delledonne M."/>
            <person name="Ballottari M."/>
        </authorList>
    </citation>
    <scope>NUCLEOTIDE SEQUENCE</scope>
    <source>
        <strain evidence="24">211/11P</strain>
    </source>
</reference>
<keyword evidence="7" id="KW-0028">Amino-acid biosynthesis</keyword>
<dbReference type="FunFam" id="3.30.470.20:FF:000013">
    <property type="entry name" value="Carbamoyl-phosphate synthase large chain"/>
    <property type="match status" value="1"/>
</dbReference>
<dbReference type="GO" id="GO:0046872">
    <property type="term" value="F:metal ion binding"/>
    <property type="evidence" value="ECO:0007669"/>
    <property type="project" value="UniProtKB-KW"/>
</dbReference>
<dbReference type="PRINTS" id="PR00098">
    <property type="entry name" value="CPSASE"/>
</dbReference>
<dbReference type="HAMAP" id="MF_01210_B">
    <property type="entry name" value="CPSase_L_chain_B"/>
    <property type="match status" value="1"/>
</dbReference>
<evidence type="ECO:0000256" key="11">
    <source>
        <dbReference type="ARBA" id="ARBA00022840"/>
    </source>
</evidence>
<evidence type="ECO:0000256" key="15">
    <source>
        <dbReference type="ARBA" id="ARBA00044063"/>
    </source>
</evidence>
<dbReference type="GO" id="GO:0006526">
    <property type="term" value="P:L-arginine biosynthetic process"/>
    <property type="evidence" value="ECO:0007669"/>
    <property type="project" value="UniProtKB-KW"/>
</dbReference>
<evidence type="ECO:0000313" key="25">
    <source>
        <dbReference type="Proteomes" id="UP001055712"/>
    </source>
</evidence>
<dbReference type="InterPro" id="IPR033937">
    <property type="entry name" value="MGS_CPS_CarB"/>
</dbReference>
<evidence type="ECO:0000256" key="5">
    <source>
        <dbReference type="ARBA" id="ARBA00022571"/>
    </source>
</evidence>
<evidence type="ECO:0000256" key="3">
    <source>
        <dbReference type="ARBA" id="ARBA00009799"/>
    </source>
</evidence>
<dbReference type="Pfam" id="PF02787">
    <property type="entry name" value="CPSase_L_D3"/>
    <property type="match status" value="1"/>
</dbReference>
<dbReference type="GO" id="GO:0006221">
    <property type="term" value="P:pyrimidine nucleotide biosynthetic process"/>
    <property type="evidence" value="ECO:0007669"/>
    <property type="project" value="UniProtKB-KW"/>
</dbReference>
<keyword evidence="10 21" id="KW-0547">Nucleotide-binding</keyword>
<dbReference type="GO" id="GO:0004088">
    <property type="term" value="F:carbamoyl-phosphate synthase (glutamine-hydrolyzing) activity"/>
    <property type="evidence" value="ECO:0007669"/>
    <property type="project" value="UniProtKB-EC"/>
</dbReference>
<evidence type="ECO:0000256" key="21">
    <source>
        <dbReference type="PROSITE-ProRule" id="PRU00409"/>
    </source>
</evidence>
<keyword evidence="14" id="KW-0464">Manganese</keyword>
<evidence type="ECO:0000256" key="9">
    <source>
        <dbReference type="ARBA" id="ARBA00022737"/>
    </source>
</evidence>
<dbReference type="Gene3D" id="3.40.50.20">
    <property type="match status" value="2"/>
</dbReference>
<comment type="caution">
    <text evidence="24">The sequence shown here is derived from an EMBL/GenBank/DDBJ whole genome shotgun (WGS) entry which is preliminary data.</text>
</comment>
<evidence type="ECO:0000256" key="20">
    <source>
        <dbReference type="ARBA" id="ARBA00074190"/>
    </source>
</evidence>
<evidence type="ECO:0000313" key="24">
    <source>
        <dbReference type="EMBL" id="KAI3426103.1"/>
    </source>
</evidence>
<dbReference type="GO" id="GO:0004087">
    <property type="term" value="F:carbamoyl-phosphate synthase (ammonia) activity"/>
    <property type="evidence" value="ECO:0007669"/>
    <property type="project" value="UniProtKB-EC"/>
</dbReference>
<comment type="cofactor">
    <cofactor evidence="1">
        <name>Mn(2+)</name>
        <dbReference type="ChEBI" id="CHEBI:29035"/>
    </cofactor>
</comment>
<dbReference type="EC" id="6.3.4.16" evidence="15"/>
<keyword evidence="11 21" id="KW-0067">ATP-binding</keyword>
<evidence type="ECO:0000256" key="2">
    <source>
        <dbReference type="ARBA" id="ARBA00005077"/>
    </source>
</evidence>
<evidence type="ECO:0000256" key="18">
    <source>
        <dbReference type="ARBA" id="ARBA00044334"/>
    </source>
</evidence>
<dbReference type="PANTHER" id="PTHR11405">
    <property type="entry name" value="CARBAMOYLTRANSFERASE FAMILY MEMBER"/>
    <property type="match status" value="1"/>
</dbReference>
<keyword evidence="13" id="KW-0665">Pyrimidine biosynthesis</keyword>
<dbReference type="InterPro" id="IPR005483">
    <property type="entry name" value="CPSase_dom"/>
</dbReference>
<keyword evidence="9" id="KW-0677">Repeat</keyword>
<dbReference type="NCBIfam" id="NF003671">
    <property type="entry name" value="PRK05294.1"/>
    <property type="match status" value="1"/>
</dbReference>
<dbReference type="FunFam" id="3.40.50.20:FF:000003">
    <property type="entry name" value="Carbamoyl-phosphate synthase large chain"/>
    <property type="match status" value="1"/>
</dbReference>
<keyword evidence="12" id="KW-0460">Magnesium</keyword>
<keyword evidence="6" id="KW-0436">Ligase</keyword>
<dbReference type="Proteomes" id="UP001055712">
    <property type="component" value="Unassembled WGS sequence"/>
</dbReference>
<dbReference type="PANTHER" id="PTHR11405:SF53">
    <property type="entry name" value="CARBAMOYL-PHOSPHATE SYNTHASE [AMMONIA], MITOCHONDRIAL"/>
    <property type="match status" value="1"/>
</dbReference>
<dbReference type="InterPro" id="IPR013815">
    <property type="entry name" value="ATP_grasp_subdomain_1"/>
</dbReference>
<evidence type="ECO:0000256" key="4">
    <source>
        <dbReference type="ARBA" id="ARBA00012738"/>
    </source>
</evidence>
<dbReference type="InterPro" id="IPR058047">
    <property type="entry name" value="CPSase_preATP-grasp"/>
</dbReference>
<name>A0A9D4YTS2_CHLVU</name>
<evidence type="ECO:0000256" key="7">
    <source>
        <dbReference type="ARBA" id="ARBA00022605"/>
    </source>
</evidence>
<dbReference type="Pfam" id="PF25596">
    <property type="entry name" value="CPSase_L_D1"/>
    <property type="match status" value="2"/>
</dbReference>
<evidence type="ECO:0000256" key="19">
    <source>
        <dbReference type="ARBA" id="ARBA00047359"/>
    </source>
</evidence>
<evidence type="ECO:0000256" key="8">
    <source>
        <dbReference type="ARBA" id="ARBA00022723"/>
    </source>
</evidence>
<dbReference type="Gene3D" id="3.40.50.1380">
    <property type="entry name" value="Methylglyoxal synthase-like domain"/>
    <property type="match status" value="1"/>
</dbReference>
<dbReference type="Gene3D" id="3.30.470.20">
    <property type="entry name" value="ATP-grasp fold, B domain"/>
    <property type="match status" value="2"/>
</dbReference>
<dbReference type="FunFam" id="3.30.470.20:FF:000007">
    <property type="entry name" value="Carbamoyl-phosphate synthase large chain"/>
    <property type="match status" value="1"/>
</dbReference>
<dbReference type="OrthoDB" id="434at2759"/>
<evidence type="ECO:0000256" key="12">
    <source>
        <dbReference type="ARBA" id="ARBA00022842"/>
    </source>
</evidence>
<dbReference type="FunFam" id="3.30.1490.20:FF:000001">
    <property type="entry name" value="Carbamoyl-phosphate synthase large chain"/>
    <property type="match status" value="1"/>
</dbReference>
<evidence type="ECO:0000256" key="10">
    <source>
        <dbReference type="ARBA" id="ARBA00022741"/>
    </source>
</evidence>
<dbReference type="EMBL" id="SIDB01000011">
    <property type="protein sequence ID" value="KAI3426103.1"/>
    <property type="molecule type" value="Genomic_DNA"/>
</dbReference>
<organism evidence="24 25">
    <name type="scientific">Chlorella vulgaris</name>
    <name type="common">Green alga</name>
    <dbReference type="NCBI Taxonomy" id="3077"/>
    <lineage>
        <taxon>Eukaryota</taxon>
        <taxon>Viridiplantae</taxon>
        <taxon>Chlorophyta</taxon>
        <taxon>core chlorophytes</taxon>
        <taxon>Trebouxiophyceae</taxon>
        <taxon>Chlorellales</taxon>
        <taxon>Chlorellaceae</taxon>
        <taxon>Chlorella clade</taxon>
        <taxon>Chlorella</taxon>
    </lineage>
</organism>
<evidence type="ECO:0000256" key="13">
    <source>
        <dbReference type="ARBA" id="ARBA00022975"/>
    </source>
</evidence>
<evidence type="ECO:0000256" key="14">
    <source>
        <dbReference type="ARBA" id="ARBA00023211"/>
    </source>
</evidence>
<dbReference type="InterPro" id="IPR036897">
    <property type="entry name" value="CarbamoylP_synth_lsu_oligo_sf"/>
</dbReference>
<dbReference type="SUPFAM" id="SSF48108">
    <property type="entry name" value="Carbamoyl phosphate synthetase, large subunit connection domain"/>
    <property type="match status" value="1"/>
</dbReference>
<dbReference type="SMART" id="SM00851">
    <property type="entry name" value="MGS"/>
    <property type="match status" value="1"/>
</dbReference>
<comment type="similarity">
    <text evidence="3">Belongs to the CarB family.</text>
</comment>
<feature type="domain" description="ATP-grasp" evidence="22">
    <location>
        <begin position="205"/>
        <end position="401"/>
    </location>
</feature>
<dbReference type="FunFam" id="3.40.50.20:FF:000001">
    <property type="entry name" value="Carbamoyl-phosphate synthase large chain"/>
    <property type="match status" value="1"/>
</dbReference>
<dbReference type="PROSITE" id="PS51855">
    <property type="entry name" value="MGS"/>
    <property type="match status" value="1"/>
</dbReference>
<reference evidence="24" key="2">
    <citation type="submission" date="2020-11" db="EMBL/GenBank/DDBJ databases">
        <authorList>
            <person name="Cecchin M."/>
            <person name="Marcolungo L."/>
            <person name="Rossato M."/>
            <person name="Girolomoni L."/>
            <person name="Cosentino E."/>
            <person name="Cuine S."/>
            <person name="Li-Beisson Y."/>
            <person name="Delledonne M."/>
            <person name="Ballottari M."/>
        </authorList>
    </citation>
    <scope>NUCLEOTIDE SEQUENCE</scope>
    <source>
        <strain evidence="24">211/11P</strain>
        <tissue evidence="24">Whole cell</tissue>
    </source>
</reference>
<dbReference type="InterPro" id="IPR036914">
    <property type="entry name" value="MGS-like_dom_sf"/>
</dbReference>
<evidence type="ECO:0000256" key="16">
    <source>
        <dbReference type="ARBA" id="ARBA00044249"/>
    </source>
</evidence>
<dbReference type="NCBIfam" id="TIGR01369">
    <property type="entry name" value="CPSaseII_lrg"/>
    <property type="match status" value="1"/>
</dbReference>
<evidence type="ECO:0000259" key="22">
    <source>
        <dbReference type="PROSITE" id="PS50975"/>
    </source>
</evidence>
<evidence type="ECO:0000256" key="1">
    <source>
        <dbReference type="ARBA" id="ARBA00001936"/>
    </source>
</evidence>
<protein>
    <recommendedName>
        <fullName evidence="20">Carbamoyl phosphate synthase arginine-specific large chain, chloroplastic</fullName>
        <ecNumber evidence="15">6.3.4.16</ecNumber>
        <ecNumber evidence="4">6.3.5.5</ecNumber>
    </recommendedName>
    <alternativeName>
        <fullName evidence="17">Ammonium-dependent carbamoyl phosphate synthetase</fullName>
    </alternativeName>
    <alternativeName>
        <fullName evidence="16">Arginine-specific carbamoyl phosphate synthetase, ammonia chain</fullName>
    </alternativeName>
    <alternativeName>
        <fullName evidence="18">Glutamine-dependent carbamoyl phosphate synthetase</fullName>
    </alternativeName>
</protein>
<evidence type="ECO:0000256" key="6">
    <source>
        <dbReference type="ARBA" id="ARBA00022598"/>
    </source>
</evidence>
<dbReference type="GO" id="GO:0005524">
    <property type="term" value="F:ATP binding"/>
    <property type="evidence" value="ECO:0007669"/>
    <property type="project" value="UniProtKB-UniRule"/>
</dbReference>
<keyword evidence="25" id="KW-1185">Reference proteome</keyword>
<comment type="catalytic activity">
    <reaction evidence="19">
        <text>hydrogencarbonate + NH4(+) + 2 ATP = carbamoyl phosphate + 2 ADP + phosphate + 2 H(+)</text>
        <dbReference type="Rhea" id="RHEA:18029"/>
        <dbReference type="ChEBI" id="CHEBI:15378"/>
        <dbReference type="ChEBI" id="CHEBI:17544"/>
        <dbReference type="ChEBI" id="CHEBI:28938"/>
        <dbReference type="ChEBI" id="CHEBI:30616"/>
        <dbReference type="ChEBI" id="CHEBI:43474"/>
        <dbReference type="ChEBI" id="CHEBI:58228"/>
        <dbReference type="ChEBI" id="CHEBI:456216"/>
        <dbReference type="EC" id="6.3.4.16"/>
    </reaction>
</comment>
<dbReference type="Gene3D" id="1.10.1030.10">
    <property type="entry name" value="Carbamoyl-phosphate synthetase, large subunit oligomerisation domain"/>
    <property type="match status" value="1"/>
</dbReference>
<dbReference type="SMART" id="SM01096">
    <property type="entry name" value="CPSase_L_D3"/>
    <property type="match status" value="1"/>
</dbReference>
<gene>
    <name evidence="24" type="ORF">D9Q98_008071</name>
</gene>
<dbReference type="GO" id="GO:0005737">
    <property type="term" value="C:cytoplasm"/>
    <property type="evidence" value="ECO:0007669"/>
    <property type="project" value="TreeGrafter"/>
</dbReference>
<evidence type="ECO:0000259" key="23">
    <source>
        <dbReference type="PROSITE" id="PS51855"/>
    </source>
</evidence>
<dbReference type="Pfam" id="PF02142">
    <property type="entry name" value="MGS"/>
    <property type="match status" value="1"/>
</dbReference>
<dbReference type="GO" id="GO:0006541">
    <property type="term" value="P:glutamine metabolic process"/>
    <property type="evidence" value="ECO:0007669"/>
    <property type="project" value="TreeGrafter"/>
</dbReference>
<dbReference type="Pfam" id="PF02786">
    <property type="entry name" value="CPSase_L_D2"/>
    <property type="match status" value="2"/>
</dbReference>
<keyword evidence="8" id="KW-0479">Metal-binding</keyword>
<evidence type="ECO:0000256" key="17">
    <source>
        <dbReference type="ARBA" id="ARBA00044318"/>
    </source>
</evidence>
<dbReference type="PROSITE" id="PS50975">
    <property type="entry name" value="ATP_GRASP"/>
    <property type="match status" value="2"/>
</dbReference>
<dbReference type="CDD" id="cd01424">
    <property type="entry name" value="MGS_CPS_II"/>
    <property type="match status" value="1"/>
</dbReference>